<keyword evidence="6" id="KW-1185">Reference proteome</keyword>
<dbReference type="InterPro" id="IPR009057">
    <property type="entry name" value="Homeodomain-like_sf"/>
</dbReference>
<gene>
    <name evidence="5" type="ORF">KIP89_13110</name>
</gene>
<proteinExistence type="predicted"/>
<dbReference type="PANTHER" id="PTHR46796:SF14">
    <property type="entry name" value="TRANSCRIPTIONAL REGULATORY PROTEIN"/>
    <property type="match status" value="1"/>
</dbReference>
<accession>A0ABS5R8T3</accession>
<protein>
    <submittedName>
        <fullName evidence="5">Helix-turn-helix transcriptional regulator</fullName>
    </submittedName>
</protein>
<keyword evidence="3" id="KW-0804">Transcription</keyword>
<dbReference type="EMBL" id="JAHCQH010000017">
    <property type="protein sequence ID" value="MBS9478048.1"/>
    <property type="molecule type" value="Genomic_DNA"/>
</dbReference>
<dbReference type="PANTHER" id="PTHR46796">
    <property type="entry name" value="HTH-TYPE TRANSCRIPTIONAL ACTIVATOR RHAS-RELATED"/>
    <property type="match status" value="1"/>
</dbReference>
<sequence length="299" mass="32959">MRGRNYGANVARHVHLSEAPSLTVGPPTNMQMAVTRLRSETALPAPTTPFPSEPAYFVSLQLRDIPDHKLWLDGKHAYQGPYGENTVSVVDLRQKPVCLPGSAFDYLVFYLTQSSLDDMSREHDGHSVSELHGPRGVEDSTLATLGRLLIPALDGRADPKSLFVQHVGLAIRAHLASAYGGVEARRLVTKGGLAPWQERRAKDYMQQHSAASLSISDIARECGLSPSHFTRAFRQSTGMQPHRWLTLHRIETAKARLLEGELSLAEISLACGFGDQNNFTRVFSGMVGVSPGQWQRINR</sequence>
<evidence type="ECO:0000256" key="3">
    <source>
        <dbReference type="ARBA" id="ARBA00023163"/>
    </source>
</evidence>
<evidence type="ECO:0000256" key="1">
    <source>
        <dbReference type="ARBA" id="ARBA00023015"/>
    </source>
</evidence>
<evidence type="ECO:0000259" key="4">
    <source>
        <dbReference type="PROSITE" id="PS01124"/>
    </source>
</evidence>
<dbReference type="InterPro" id="IPR018060">
    <property type="entry name" value="HTH_AraC"/>
</dbReference>
<name>A0ABS5R8T3_9HYPH</name>
<dbReference type="InterPro" id="IPR050204">
    <property type="entry name" value="AraC_XylS_family_regulators"/>
</dbReference>
<keyword evidence="2" id="KW-0238">DNA-binding</keyword>
<dbReference type="PROSITE" id="PS01124">
    <property type="entry name" value="HTH_ARAC_FAMILY_2"/>
    <property type="match status" value="1"/>
</dbReference>
<organism evidence="5 6">
    <name type="scientific">Ancylobacter radicis</name>
    <dbReference type="NCBI Taxonomy" id="2836179"/>
    <lineage>
        <taxon>Bacteria</taxon>
        <taxon>Pseudomonadati</taxon>
        <taxon>Pseudomonadota</taxon>
        <taxon>Alphaproteobacteria</taxon>
        <taxon>Hyphomicrobiales</taxon>
        <taxon>Xanthobacteraceae</taxon>
        <taxon>Ancylobacter</taxon>
    </lineage>
</organism>
<dbReference type="Pfam" id="PF12833">
    <property type="entry name" value="HTH_18"/>
    <property type="match status" value="1"/>
</dbReference>
<keyword evidence="1" id="KW-0805">Transcription regulation</keyword>
<evidence type="ECO:0000256" key="2">
    <source>
        <dbReference type="ARBA" id="ARBA00023125"/>
    </source>
</evidence>
<dbReference type="RefSeq" id="WP_213755874.1">
    <property type="nucleotide sequence ID" value="NZ_JAHCQH010000017.1"/>
</dbReference>
<evidence type="ECO:0000313" key="6">
    <source>
        <dbReference type="Proteomes" id="UP001166585"/>
    </source>
</evidence>
<evidence type="ECO:0000313" key="5">
    <source>
        <dbReference type="EMBL" id="MBS9478048.1"/>
    </source>
</evidence>
<dbReference type="Proteomes" id="UP001166585">
    <property type="component" value="Unassembled WGS sequence"/>
</dbReference>
<dbReference type="SUPFAM" id="SSF46689">
    <property type="entry name" value="Homeodomain-like"/>
    <property type="match status" value="2"/>
</dbReference>
<dbReference type="Gene3D" id="1.10.10.60">
    <property type="entry name" value="Homeodomain-like"/>
    <property type="match status" value="2"/>
</dbReference>
<feature type="domain" description="HTH araC/xylS-type" evidence="4">
    <location>
        <begin position="199"/>
        <end position="297"/>
    </location>
</feature>
<reference evidence="5" key="1">
    <citation type="submission" date="2021-05" db="EMBL/GenBank/DDBJ databases">
        <authorList>
            <person name="Sun Q."/>
            <person name="Inoue M."/>
        </authorList>
    </citation>
    <scope>NUCLEOTIDE SEQUENCE</scope>
    <source>
        <strain evidence="5">VKM B-3255</strain>
    </source>
</reference>
<comment type="caution">
    <text evidence="5">The sequence shown here is derived from an EMBL/GenBank/DDBJ whole genome shotgun (WGS) entry which is preliminary data.</text>
</comment>
<dbReference type="SMART" id="SM00342">
    <property type="entry name" value="HTH_ARAC"/>
    <property type="match status" value="1"/>
</dbReference>